<keyword evidence="3 12" id="KW-0813">Transport</keyword>
<dbReference type="PRINTS" id="PR01078">
    <property type="entry name" value="AMINACHANNEL"/>
</dbReference>
<keyword evidence="6 13" id="KW-1133">Transmembrane helix</keyword>
<keyword evidence="4 12" id="KW-0894">Sodium channel</keyword>
<organism evidence="14 15">
    <name type="scientific">Nephila pilipes</name>
    <name type="common">Giant wood spider</name>
    <name type="synonym">Nephila maculata</name>
    <dbReference type="NCBI Taxonomy" id="299642"/>
    <lineage>
        <taxon>Eukaryota</taxon>
        <taxon>Metazoa</taxon>
        <taxon>Ecdysozoa</taxon>
        <taxon>Arthropoda</taxon>
        <taxon>Chelicerata</taxon>
        <taxon>Arachnida</taxon>
        <taxon>Araneae</taxon>
        <taxon>Araneomorphae</taxon>
        <taxon>Entelegynae</taxon>
        <taxon>Araneoidea</taxon>
        <taxon>Nephilidae</taxon>
        <taxon>Nephila</taxon>
    </lineage>
</organism>
<keyword evidence="8 12" id="KW-0406">Ion transport</keyword>
<dbReference type="PANTHER" id="PTHR11690">
    <property type="entry name" value="AMILORIDE-SENSITIVE SODIUM CHANNEL-RELATED"/>
    <property type="match status" value="1"/>
</dbReference>
<keyword evidence="9 13" id="KW-0472">Membrane</keyword>
<keyword evidence="10 12" id="KW-0739">Sodium transport</keyword>
<keyword evidence="11 12" id="KW-0407">Ion channel</keyword>
<evidence type="ECO:0000256" key="7">
    <source>
        <dbReference type="ARBA" id="ARBA00023053"/>
    </source>
</evidence>
<sequence>MSRRSYEHQLLAQAIRRKAYPSMSASRGYVWNTKLGHPSDLDWGLAESNTPPKIEEEGSSWSCGNPKKRKQLVERFAQTSSVHGTHFICSKKNTSCLLKVIYRVLFFLCILSVISNVTVLLLEAFDKESTFINSINKDIELGKEEDPDYFPDYPRITLCRKPFFKSELNESFSELVEYSYLALGYPFIPFSPEEVSLIVEISVSEQTSNLSAPAAEFRKYLDDMDQEFQRLKNSSKNFNLTNYIHENSVRCDEFFLYCLALVFPLNCCDIFRPVLTSMGLCYALRDHGDILELIRESPIEFSVVIDLTSPPHLNRSTEEGFNVFLTDPQEEAILFQPSEGQKIVPGLVTTVNAQLVKTERNALHRPWHGLTESCPRFPFGDDPPEQRSQRYSYRTCDTYTYFLILREACHCESVFFPGTPTLRLCEPRDLYICFMSATITKNFTDIFNVCYQPCLVYKYRSEASYIGLGGENISRLEIMYNSKQFIFHEYRTTTMSSLFSQIGGSLGLYLGASIITVVEILTFVASWLWYRICPSRTSSSKVRQDTTALHRHAKGNEHYYEKSEYF</sequence>
<dbReference type="GO" id="GO:0015280">
    <property type="term" value="F:ligand-gated sodium channel activity"/>
    <property type="evidence" value="ECO:0007669"/>
    <property type="project" value="TreeGrafter"/>
</dbReference>
<feature type="transmembrane region" description="Helical" evidence="13">
    <location>
        <begin position="506"/>
        <end position="530"/>
    </location>
</feature>
<keyword evidence="15" id="KW-1185">Reference proteome</keyword>
<evidence type="ECO:0000256" key="6">
    <source>
        <dbReference type="ARBA" id="ARBA00022989"/>
    </source>
</evidence>
<evidence type="ECO:0008006" key="16">
    <source>
        <dbReference type="Google" id="ProtNLM"/>
    </source>
</evidence>
<dbReference type="GO" id="GO:0005886">
    <property type="term" value="C:plasma membrane"/>
    <property type="evidence" value="ECO:0007669"/>
    <property type="project" value="TreeGrafter"/>
</dbReference>
<name>A0A8X6TB11_NEPPI</name>
<accession>A0A8X6TB11</accession>
<dbReference type="OrthoDB" id="5874059at2759"/>
<evidence type="ECO:0000256" key="8">
    <source>
        <dbReference type="ARBA" id="ARBA00023065"/>
    </source>
</evidence>
<comment type="caution">
    <text evidence="14">The sequence shown here is derived from an EMBL/GenBank/DDBJ whole genome shotgun (WGS) entry which is preliminary data.</text>
</comment>
<evidence type="ECO:0000256" key="12">
    <source>
        <dbReference type="RuleBase" id="RU000679"/>
    </source>
</evidence>
<dbReference type="Proteomes" id="UP000887013">
    <property type="component" value="Unassembled WGS sequence"/>
</dbReference>
<evidence type="ECO:0000256" key="9">
    <source>
        <dbReference type="ARBA" id="ARBA00023136"/>
    </source>
</evidence>
<protein>
    <recommendedName>
        <fullName evidence="16">Sodium channel protein Nach</fullName>
    </recommendedName>
</protein>
<dbReference type="AlphaFoldDB" id="A0A8X6TB11"/>
<keyword evidence="7" id="KW-0915">Sodium</keyword>
<proteinExistence type="inferred from homology"/>
<keyword evidence="5 12" id="KW-0812">Transmembrane</keyword>
<evidence type="ECO:0000256" key="5">
    <source>
        <dbReference type="ARBA" id="ARBA00022692"/>
    </source>
</evidence>
<comment type="similarity">
    <text evidence="2 12">Belongs to the amiloride-sensitive sodium channel (TC 1.A.6) family.</text>
</comment>
<dbReference type="Gene3D" id="1.10.287.770">
    <property type="entry name" value="YojJ-like"/>
    <property type="match status" value="1"/>
</dbReference>
<dbReference type="InterPro" id="IPR001873">
    <property type="entry name" value="ENaC"/>
</dbReference>
<evidence type="ECO:0000256" key="13">
    <source>
        <dbReference type="SAM" id="Phobius"/>
    </source>
</evidence>
<evidence type="ECO:0000313" key="15">
    <source>
        <dbReference type="Proteomes" id="UP000887013"/>
    </source>
</evidence>
<evidence type="ECO:0000256" key="1">
    <source>
        <dbReference type="ARBA" id="ARBA00004141"/>
    </source>
</evidence>
<dbReference type="EMBL" id="BMAW01005704">
    <property type="protein sequence ID" value="GFS95564.1"/>
    <property type="molecule type" value="Genomic_DNA"/>
</dbReference>
<evidence type="ECO:0000256" key="2">
    <source>
        <dbReference type="ARBA" id="ARBA00007193"/>
    </source>
</evidence>
<comment type="subcellular location">
    <subcellularLocation>
        <location evidence="1">Membrane</location>
        <topology evidence="1">Multi-pass membrane protein</topology>
    </subcellularLocation>
</comment>
<feature type="transmembrane region" description="Helical" evidence="13">
    <location>
        <begin position="100"/>
        <end position="122"/>
    </location>
</feature>
<evidence type="ECO:0000256" key="11">
    <source>
        <dbReference type="ARBA" id="ARBA00023303"/>
    </source>
</evidence>
<gene>
    <name evidence="14" type="primary">AVEN_50420_1</name>
    <name evidence="14" type="ORF">NPIL_627351</name>
</gene>
<evidence type="ECO:0000256" key="3">
    <source>
        <dbReference type="ARBA" id="ARBA00022448"/>
    </source>
</evidence>
<dbReference type="Pfam" id="PF00858">
    <property type="entry name" value="ASC"/>
    <property type="match status" value="1"/>
</dbReference>
<evidence type="ECO:0000313" key="14">
    <source>
        <dbReference type="EMBL" id="GFS95564.1"/>
    </source>
</evidence>
<evidence type="ECO:0000256" key="10">
    <source>
        <dbReference type="ARBA" id="ARBA00023201"/>
    </source>
</evidence>
<reference evidence="14" key="1">
    <citation type="submission" date="2020-08" db="EMBL/GenBank/DDBJ databases">
        <title>Multicomponent nature underlies the extraordinary mechanical properties of spider dragline silk.</title>
        <authorList>
            <person name="Kono N."/>
            <person name="Nakamura H."/>
            <person name="Mori M."/>
            <person name="Yoshida Y."/>
            <person name="Ohtoshi R."/>
            <person name="Malay A.D."/>
            <person name="Moran D.A.P."/>
            <person name="Tomita M."/>
            <person name="Numata K."/>
            <person name="Arakawa K."/>
        </authorList>
    </citation>
    <scope>NUCLEOTIDE SEQUENCE</scope>
</reference>
<evidence type="ECO:0000256" key="4">
    <source>
        <dbReference type="ARBA" id="ARBA00022461"/>
    </source>
</evidence>